<evidence type="ECO:0000256" key="1">
    <source>
        <dbReference type="SAM" id="MobiDB-lite"/>
    </source>
</evidence>
<gene>
    <name evidence="2" type="ORF">Q9L58_008324</name>
</gene>
<accession>A0ABR3GA07</accession>
<comment type="caution">
    <text evidence="2">The sequence shown here is derived from an EMBL/GenBank/DDBJ whole genome shotgun (WGS) entry which is preliminary data.</text>
</comment>
<protein>
    <submittedName>
        <fullName evidence="2">Uncharacterized protein</fullName>
    </submittedName>
</protein>
<reference evidence="2 3" key="1">
    <citation type="submission" date="2024-02" db="EMBL/GenBank/DDBJ databases">
        <title>Discinaceae phylogenomics.</title>
        <authorList>
            <person name="Dirks A.C."/>
            <person name="James T.Y."/>
        </authorList>
    </citation>
    <scope>NUCLEOTIDE SEQUENCE [LARGE SCALE GENOMIC DNA]</scope>
    <source>
        <strain evidence="2 3">ACD0624</strain>
    </source>
</reference>
<evidence type="ECO:0000313" key="2">
    <source>
        <dbReference type="EMBL" id="KAL0632774.1"/>
    </source>
</evidence>
<evidence type="ECO:0000313" key="3">
    <source>
        <dbReference type="Proteomes" id="UP001447188"/>
    </source>
</evidence>
<organism evidence="2 3">
    <name type="scientific">Discina gigas</name>
    <dbReference type="NCBI Taxonomy" id="1032678"/>
    <lineage>
        <taxon>Eukaryota</taxon>
        <taxon>Fungi</taxon>
        <taxon>Dikarya</taxon>
        <taxon>Ascomycota</taxon>
        <taxon>Pezizomycotina</taxon>
        <taxon>Pezizomycetes</taxon>
        <taxon>Pezizales</taxon>
        <taxon>Discinaceae</taxon>
        <taxon>Discina</taxon>
    </lineage>
</organism>
<feature type="region of interest" description="Disordered" evidence="1">
    <location>
        <begin position="188"/>
        <end position="210"/>
    </location>
</feature>
<sequence length="210" mass="23218">MNDVRNTLYDLNSEATSSPLIIACNLYLRSPHPDHFPPPTNLPAPLAPSRLPTIFPKLDLSITITEPRTHTPIRTTSRADWAFSFNTHTDTHTDSFLVITKAKKHNMLFAAESQLLAYLAIMRELRSATGKTNIDVRDFYTDGLNYVVVAVCANGTVVTSPVLHSLNTAGCKTIFNFIAVILESAMKSTPSATPTNDPDVREKETTRFLS</sequence>
<name>A0ABR3GA07_9PEZI</name>
<dbReference type="Proteomes" id="UP001447188">
    <property type="component" value="Unassembled WGS sequence"/>
</dbReference>
<keyword evidence="3" id="KW-1185">Reference proteome</keyword>
<feature type="compositionally biased region" description="Basic and acidic residues" evidence="1">
    <location>
        <begin position="198"/>
        <end position="210"/>
    </location>
</feature>
<proteinExistence type="predicted"/>
<dbReference type="EMBL" id="JBBBZM010000151">
    <property type="protein sequence ID" value="KAL0632774.1"/>
    <property type="molecule type" value="Genomic_DNA"/>
</dbReference>